<keyword evidence="3" id="KW-0520">NAD</keyword>
<dbReference type="InterPro" id="IPR029154">
    <property type="entry name" value="HIBADH-like_NADP-bd"/>
</dbReference>
<dbReference type="SUPFAM" id="SSF48179">
    <property type="entry name" value="6-phosphogluconate dehydrogenase C-terminal domain-like"/>
    <property type="match status" value="1"/>
</dbReference>
<dbReference type="Gene3D" id="3.40.50.720">
    <property type="entry name" value="NAD(P)-binding Rossmann-like Domain"/>
    <property type="match status" value="1"/>
</dbReference>
<evidence type="ECO:0000313" key="6">
    <source>
        <dbReference type="EMBL" id="UQX86890.1"/>
    </source>
</evidence>
<evidence type="ECO:0000313" key="7">
    <source>
        <dbReference type="Proteomes" id="UP001056336"/>
    </source>
</evidence>
<accession>A0ABY4QTN7</accession>
<keyword evidence="2" id="KW-0560">Oxidoreductase</keyword>
<dbReference type="PIRSF" id="PIRSF000103">
    <property type="entry name" value="HIBADH"/>
    <property type="match status" value="1"/>
</dbReference>
<dbReference type="Gene3D" id="1.10.1040.10">
    <property type="entry name" value="N-(1-d-carboxylethyl)-l-norvaline Dehydrogenase, domain 2"/>
    <property type="match status" value="1"/>
</dbReference>
<name>A0ABY4QTN7_9ACTN</name>
<dbReference type="EMBL" id="CP097332">
    <property type="protein sequence ID" value="UQX86890.1"/>
    <property type="molecule type" value="Genomic_DNA"/>
</dbReference>
<dbReference type="InterPro" id="IPR015815">
    <property type="entry name" value="HIBADH-related"/>
</dbReference>
<dbReference type="InterPro" id="IPR008927">
    <property type="entry name" value="6-PGluconate_DH-like_C_sf"/>
</dbReference>
<dbReference type="InterPro" id="IPR036291">
    <property type="entry name" value="NAD(P)-bd_dom_sf"/>
</dbReference>
<comment type="similarity">
    <text evidence="1">Belongs to the HIBADH-related family.</text>
</comment>
<evidence type="ECO:0000256" key="1">
    <source>
        <dbReference type="ARBA" id="ARBA00009080"/>
    </source>
</evidence>
<feature type="domain" description="6-phosphogluconate dehydrogenase NADP-binding" evidence="4">
    <location>
        <begin position="6"/>
        <end position="159"/>
    </location>
</feature>
<dbReference type="InterPro" id="IPR051265">
    <property type="entry name" value="HIBADH-related_NP60_sf"/>
</dbReference>
<dbReference type="PANTHER" id="PTHR43580">
    <property type="entry name" value="OXIDOREDUCTASE GLYR1-RELATED"/>
    <property type="match status" value="1"/>
</dbReference>
<dbReference type="Proteomes" id="UP001056336">
    <property type="component" value="Chromosome"/>
</dbReference>
<dbReference type="PANTHER" id="PTHR43580:SF2">
    <property type="entry name" value="CYTOKINE-LIKE NUCLEAR FACTOR N-PAC"/>
    <property type="match status" value="1"/>
</dbReference>
<protein>
    <submittedName>
        <fullName evidence="6">NAD(P)-dependent oxidoreductase</fullName>
    </submittedName>
</protein>
<dbReference type="InterPro" id="IPR013328">
    <property type="entry name" value="6PGD_dom2"/>
</dbReference>
<reference evidence="6" key="1">
    <citation type="journal article" date="2018" name="Int. J. Syst. Evol. Microbiol.">
        <title>Jatrophihabitans telluris sp. nov., isolated from sediment soil of lava forest wetlands and the emended description of the genus Jatrophihabitans.</title>
        <authorList>
            <person name="Lee K.C."/>
            <person name="Suh M.K."/>
            <person name="Eom M.K."/>
            <person name="Kim K.K."/>
            <person name="Kim J.S."/>
            <person name="Kim D.S."/>
            <person name="Ko S.H."/>
            <person name="Shin Y.K."/>
            <person name="Lee J.S."/>
        </authorList>
    </citation>
    <scope>NUCLEOTIDE SEQUENCE</scope>
    <source>
        <strain evidence="6">N237</strain>
    </source>
</reference>
<evidence type="ECO:0000259" key="5">
    <source>
        <dbReference type="Pfam" id="PF14833"/>
    </source>
</evidence>
<evidence type="ECO:0000256" key="2">
    <source>
        <dbReference type="ARBA" id="ARBA00023002"/>
    </source>
</evidence>
<evidence type="ECO:0000256" key="3">
    <source>
        <dbReference type="ARBA" id="ARBA00023027"/>
    </source>
</evidence>
<sequence>MTNRPTVAMLGTGIMGAGMAGSLLRAGCDVRAWNRTASKAEPLTAEGATVPESAAAAVEGADFVVTMLFDADAVLAVIGEAAHAFGPETIWIQSSTIGLEGTKRCADLAAERGLTMLDAPVLGTKAPAEQGKLVALVSGDSAAIDRAQPVFDAIAARAVRAGDELGRASALKLACNAWVASINAATAQSIALARGLGLEPQLFLDAIGGGPTDSAYAQAKGQQMISGQFPTSFAVDGVIKDLELISAAAVLAGVSDQVLSALLGRYRQASDAGHGGSDMSAVYAGFAAPES</sequence>
<feature type="domain" description="3-hydroxyisobutyrate dehydrogenase-like NAD-binding" evidence="5">
    <location>
        <begin position="166"/>
        <end position="283"/>
    </location>
</feature>
<dbReference type="SUPFAM" id="SSF51735">
    <property type="entry name" value="NAD(P)-binding Rossmann-fold domains"/>
    <property type="match status" value="1"/>
</dbReference>
<dbReference type="Pfam" id="PF03446">
    <property type="entry name" value="NAD_binding_2"/>
    <property type="match status" value="1"/>
</dbReference>
<organism evidence="6 7">
    <name type="scientific">Jatrophihabitans telluris</name>
    <dbReference type="NCBI Taxonomy" id="2038343"/>
    <lineage>
        <taxon>Bacteria</taxon>
        <taxon>Bacillati</taxon>
        <taxon>Actinomycetota</taxon>
        <taxon>Actinomycetes</taxon>
        <taxon>Jatrophihabitantales</taxon>
        <taxon>Jatrophihabitantaceae</taxon>
        <taxon>Jatrophihabitans</taxon>
    </lineage>
</organism>
<proteinExistence type="inferred from homology"/>
<gene>
    <name evidence="6" type="ORF">M6D93_11295</name>
</gene>
<dbReference type="InterPro" id="IPR006115">
    <property type="entry name" value="6PGDH_NADP-bd"/>
</dbReference>
<reference evidence="6" key="2">
    <citation type="submission" date="2022-05" db="EMBL/GenBank/DDBJ databases">
        <authorList>
            <person name="Kim J.-S."/>
            <person name="Lee K."/>
            <person name="Suh M."/>
            <person name="Eom M."/>
            <person name="Kim J.-S."/>
            <person name="Kim D.-S."/>
            <person name="Ko S.-H."/>
            <person name="Shin Y."/>
            <person name="Lee J.-S."/>
        </authorList>
    </citation>
    <scope>NUCLEOTIDE SEQUENCE</scope>
    <source>
        <strain evidence="6">N237</strain>
    </source>
</reference>
<evidence type="ECO:0000259" key="4">
    <source>
        <dbReference type="Pfam" id="PF03446"/>
    </source>
</evidence>
<dbReference type="Pfam" id="PF14833">
    <property type="entry name" value="NAD_binding_11"/>
    <property type="match status" value="1"/>
</dbReference>
<keyword evidence="7" id="KW-1185">Reference proteome</keyword>